<reference evidence="2 5" key="1">
    <citation type="journal article" date="2011" name="Nature">
        <title>The Medicago genome provides insight into the evolution of rhizobial symbioses.</title>
        <authorList>
            <person name="Young N.D."/>
            <person name="Debelle F."/>
            <person name="Oldroyd G.E."/>
            <person name="Geurts R."/>
            <person name="Cannon S.B."/>
            <person name="Udvardi M.K."/>
            <person name="Benedito V.A."/>
            <person name="Mayer K.F."/>
            <person name="Gouzy J."/>
            <person name="Schoof H."/>
            <person name="Van de Peer Y."/>
            <person name="Proost S."/>
            <person name="Cook D.R."/>
            <person name="Meyers B.C."/>
            <person name="Spannagl M."/>
            <person name="Cheung F."/>
            <person name="De Mita S."/>
            <person name="Krishnakumar V."/>
            <person name="Gundlach H."/>
            <person name="Zhou S."/>
            <person name="Mudge J."/>
            <person name="Bharti A.K."/>
            <person name="Murray J.D."/>
            <person name="Naoumkina M.A."/>
            <person name="Rosen B."/>
            <person name="Silverstein K.A."/>
            <person name="Tang H."/>
            <person name="Rombauts S."/>
            <person name="Zhao P.X."/>
            <person name="Zhou P."/>
            <person name="Barbe V."/>
            <person name="Bardou P."/>
            <person name="Bechner M."/>
            <person name="Bellec A."/>
            <person name="Berger A."/>
            <person name="Berges H."/>
            <person name="Bidwell S."/>
            <person name="Bisseling T."/>
            <person name="Choisne N."/>
            <person name="Couloux A."/>
            <person name="Denny R."/>
            <person name="Deshpande S."/>
            <person name="Dai X."/>
            <person name="Doyle J.J."/>
            <person name="Dudez A.M."/>
            <person name="Farmer A.D."/>
            <person name="Fouteau S."/>
            <person name="Franken C."/>
            <person name="Gibelin C."/>
            <person name="Gish J."/>
            <person name="Goldstein S."/>
            <person name="Gonzalez A.J."/>
            <person name="Green P.J."/>
            <person name="Hallab A."/>
            <person name="Hartog M."/>
            <person name="Hua A."/>
            <person name="Humphray S.J."/>
            <person name="Jeong D.H."/>
            <person name="Jing Y."/>
            <person name="Jocker A."/>
            <person name="Kenton S.M."/>
            <person name="Kim D.J."/>
            <person name="Klee K."/>
            <person name="Lai H."/>
            <person name="Lang C."/>
            <person name="Lin S."/>
            <person name="Macmil S.L."/>
            <person name="Magdelenat G."/>
            <person name="Matthews L."/>
            <person name="McCorrison J."/>
            <person name="Monaghan E.L."/>
            <person name="Mun J.H."/>
            <person name="Najar F.Z."/>
            <person name="Nicholson C."/>
            <person name="Noirot C."/>
            <person name="O'Bleness M."/>
            <person name="Paule C.R."/>
            <person name="Poulain J."/>
            <person name="Prion F."/>
            <person name="Qin B."/>
            <person name="Qu C."/>
            <person name="Retzel E.F."/>
            <person name="Riddle C."/>
            <person name="Sallet E."/>
            <person name="Samain S."/>
            <person name="Samson N."/>
            <person name="Sanders I."/>
            <person name="Saurat O."/>
            <person name="Scarpelli C."/>
            <person name="Schiex T."/>
            <person name="Segurens B."/>
            <person name="Severin A.J."/>
            <person name="Sherrier D.J."/>
            <person name="Shi R."/>
            <person name="Sims S."/>
            <person name="Singer S.R."/>
            <person name="Sinharoy S."/>
            <person name="Sterck L."/>
            <person name="Viollet A."/>
            <person name="Wang B.B."/>
            <person name="Wang K."/>
            <person name="Wang M."/>
            <person name="Wang X."/>
            <person name="Warfsmann J."/>
            <person name="Weissenbach J."/>
            <person name="White D.D."/>
            <person name="White J.D."/>
            <person name="Wiley G.B."/>
            <person name="Wincker P."/>
            <person name="Xing Y."/>
            <person name="Yang L."/>
            <person name="Yao Z."/>
            <person name="Ying F."/>
            <person name="Zhai J."/>
            <person name="Zhou L."/>
            <person name="Zuber A."/>
            <person name="Denarie J."/>
            <person name="Dixon R.A."/>
            <person name="May G.D."/>
            <person name="Schwartz D.C."/>
            <person name="Rogers J."/>
            <person name="Quetier F."/>
            <person name="Town C.D."/>
            <person name="Roe B.A."/>
        </authorList>
    </citation>
    <scope>NUCLEOTIDE SEQUENCE [LARGE SCALE GENOMIC DNA]</scope>
    <source>
        <strain evidence="2">A17</strain>
        <strain evidence="4 5">cv. Jemalong A17</strain>
    </source>
</reference>
<name>G7ZZ49_MEDTR</name>
<evidence type="ECO:0000313" key="4">
    <source>
        <dbReference type="EnsemblPlants" id="KEH15592"/>
    </source>
</evidence>
<accession>G7ZZ49</accession>
<feature type="compositionally biased region" description="Polar residues" evidence="1">
    <location>
        <begin position="209"/>
        <end position="218"/>
    </location>
</feature>
<keyword evidence="5" id="KW-1185">Reference proteome</keyword>
<dbReference type="EMBL" id="KL403492">
    <property type="protein sequence ID" value="KEH15592.1"/>
    <property type="molecule type" value="Genomic_DNA"/>
</dbReference>
<evidence type="ECO:0000256" key="1">
    <source>
        <dbReference type="SAM" id="MobiDB-lite"/>
    </source>
</evidence>
<dbReference type="HOGENOM" id="CLU_067209_0_0_1"/>
<feature type="region of interest" description="Disordered" evidence="1">
    <location>
        <begin position="208"/>
        <end position="261"/>
    </location>
</feature>
<gene>
    <name evidence="4" type="primary">25481400</name>
    <name evidence="2" type="ORF">MTR_0768s0010</name>
    <name evidence="3" type="ORF">MtrunA17_Chr6g0457011</name>
</gene>
<dbReference type="EMBL" id="PSQE01000006">
    <property type="protein sequence ID" value="RHN50403.1"/>
    <property type="molecule type" value="Genomic_DNA"/>
</dbReference>
<dbReference type="PANTHER" id="PTHR36072">
    <property type="entry name" value="OS01G0541600 PROTEIN"/>
    <property type="match status" value="1"/>
</dbReference>
<evidence type="ECO:0000313" key="2">
    <source>
        <dbReference type="EMBL" id="KEH15592.1"/>
    </source>
</evidence>
<feature type="compositionally biased region" description="Polar residues" evidence="1">
    <location>
        <begin position="228"/>
        <end position="241"/>
    </location>
</feature>
<dbReference type="Gene3D" id="6.20.50.20">
    <property type="match status" value="1"/>
</dbReference>
<dbReference type="Pfam" id="PF04032">
    <property type="entry name" value="Rpr2"/>
    <property type="match status" value="1"/>
</dbReference>
<dbReference type="PANTHER" id="PTHR36072:SF2">
    <property type="entry name" value="OS01G0531000 PROTEIN"/>
    <property type="match status" value="1"/>
</dbReference>
<proteinExistence type="predicted"/>
<dbReference type="OMA" id="IVETWAD"/>
<dbReference type="KEGG" id="mtr:25481400"/>
<sequence>MGKKGGAKNLPKSELKPQNRITLREEATGKLKTKPIVNTKSHLRIDHLKNLALWATTDPNIPSLSAFYGRQLAAVSEASGVAPDPSLITCQRCETVLHPGFNSTVRIEKNRSKRRRNKKFGSISQNNVVYNCHFCSHRNLKRGTAKGHVKKICSTKVKSSLESTPATKPIVHESSKLEKKIVIKDEVGKINAFGSEVVAKDATLMDGLQTPQSTSTPTLLEGKKRSRNSFASKNTFETPSMSARVEGAKTQSTSSKRRKKSWTSLKEIAQSKHDNSQVANLTIPFFL</sequence>
<evidence type="ECO:0000313" key="5">
    <source>
        <dbReference type="Proteomes" id="UP000002051"/>
    </source>
</evidence>
<dbReference type="eggNOG" id="ENOG502S0TF">
    <property type="taxonomic scope" value="Eukaryota"/>
</dbReference>
<dbReference type="EnsemblPlants" id="KEH15592">
    <property type="protein sequence ID" value="KEH15592"/>
    <property type="gene ID" value="MTR_0768s0010"/>
</dbReference>
<reference evidence="3" key="4">
    <citation type="journal article" date="2018" name="Nat. Plants">
        <title>Whole-genome landscape of Medicago truncatula symbiotic genes.</title>
        <authorList>
            <person name="Pecrix Y."/>
            <person name="Gamas P."/>
            <person name="Carrere S."/>
        </authorList>
    </citation>
    <scope>NUCLEOTIDE SEQUENCE</scope>
    <source>
        <tissue evidence="3">Leaves</tissue>
    </source>
</reference>
<dbReference type="GO" id="GO:0006396">
    <property type="term" value="P:RNA processing"/>
    <property type="evidence" value="ECO:0007669"/>
    <property type="project" value="InterPro"/>
</dbReference>
<evidence type="ECO:0000313" key="3">
    <source>
        <dbReference type="EMBL" id="RHN50403.1"/>
    </source>
</evidence>
<dbReference type="STRING" id="3880.G7ZZ49"/>
<dbReference type="InterPro" id="IPR007175">
    <property type="entry name" value="Rpr2/Snm1/Rpp21"/>
</dbReference>
<dbReference type="Proteomes" id="UP000002051">
    <property type="component" value="Unassembled WGS sequence"/>
</dbReference>
<protein>
    <submittedName>
        <fullName evidence="3">Putative RNAse P, Rpr2/Rpp21 subunit protein</fullName>
    </submittedName>
    <submittedName>
        <fullName evidence="2">RNase P Rpr2/Rpp21 subunit domain protein</fullName>
    </submittedName>
</protein>
<organism evidence="4">
    <name type="scientific">Medicago truncatula</name>
    <name type="common">Barrel medic</name>
    <name type="synonym">Medicago tribuloides</name>
    <dbReference type="NCBI Taxonomy" id="3880"/>
    <lineage>
        <taxon>Eukaryota</taxon>
        <taxon>Viridiplantae</taxon>
        <taxon>Streptophyta</taxon>
        <taxon>Embryophyta</taxon>
        <taxon>Tracheophyta</taxon>
        <taxon>Spermatophyta</taxon>
        <taxon>Magnoliopsida</taxon>
        <taxon>eudicotyledons</taxon>
        <taxon>Gunneridae</taxon>
        <taxon>Pentapetalae</taxon>
        <taxon>rosids</taxon>
        <taxon>fabids</taxon>
        <taxon>Fabales</taxon>
        <taxon>Fabaceae</taxon>
        <taxon>Papilionoideae</taxon>
        <taxon>50 kb inversion clade</taxon>
        <taxon>NPAAA clade</taxon>
        <taxon>Hologalegina</taxon>
        <taxon>IRL clade</taxon>
        <taxon>Trifolieae</taxon>
        <taxon>Medicago</taxon>
    </lineage>
</organism>
<reference evidence="2 5" key="2">
    <citation type="journal article" date="2014" name="BMC Genomics">
        <title>An improved genome release (version Mt4.0) for the model legume Medicago truncatula.</title>
        <authorList>
            <person name="Tang H."/>
            <person name="Krishnakumar V."/>
            <person name="Bidwell S."/>
            <person name="Rosen B."/>
            <person name="Chan A."/>
            <person name="Zhou S."/>
            <person name="Gentzbittel L."/>
            <person name="Childs K.L."/>
            <person name="Yandell M."/>
            <person name="Gundlach H."/>
            <person name="Mayer K.F."/>
            <person name="Schwartz D.C."/>
            <person name="Town C.D."/>
        </authorList>
    </citation>
    <scope>GENOME REANNOTATION</scope>
    <source>
        <strain evidence="2">A17</strain>
        <strain evidence="4 5">cv. Jemalong A17</strain>
    </source>
</reference>
<dbReference type="Gramene" id="rna34681">
    <property type="protein sequence ID" value="RHN50403.1"/>
    <property type="gene ID" value="gene34681"/>
</dbReference>
<dbReference type="Proteomes" id="UP000265566">
    <property type="component" value="Chromosome 6"/>
</dbReference>
<reference evidence="4" key="3">
    <citation type="submission" date="2015-06" db="UniProtKB">
        <authorList>
            <consortium name="EnsemblPlants"/>
        </authorList>
    </citation>
    <scope>IDENTIFICATION</scope>
    <source>
        <strain evidence="4">cv. Jemalong A17</strain>
    </source>
</reference>
<dbReference type="AlphaFoldDB" id="G7ZZ49"/>
<dbReference type="OrthoDB" id="1937463at2759"/>
<dbReference type="PaxDb" id="3880-AES84487"/>